<accession>A0A3P3XF80</accession>
<protein>
    <recommendedName>
        <fullName evidence="11">Lipoprotein releasing system, transmembrane protein, LolC/E family</fullName>
    </recommendedName>
</protein>
<feature type="transmembrane region" description="Helical" evidence="7">
    <location>
        <begin position="39"/>
        <end position="61"/>
    </location>
</feature>
<evidence type="ECO:0000256" key="1">
    <source>
        <dbReference type="ARBA" id="ARBA00004651"/>
    </source>
</evidence>
<feature type="transmembrane region" description="Helical" evidence="7">
    <location>
        <begin position="339"/>
        <end position="368"/>
    </location>
</feature>
<dbReference type="AlphaFoldDB" id="A0A3P3XF80"/>
<evidence type="ECO:0000256" key="3">
    <source>
        <dbReference type="ARBA" id="ARBA00022475"/>
    </source>
</evidence>
<comment type="subcellular location">
    <subcellularLocation>
        <location evidence="1">Cell membrane</location>
        <topology evidence="1">Multi-pass membrane protein</topology>
    </subcellularLocation>
</comment>
<evidence type="ECO:0000256" key="5">
    <source>
        <dbReference type="ARBA" id="ARBA00022989"/>
    </source>
</evidence>
<dbReference type="Pfam" id="PF02687">
    <property type="entry name" value="FtsX"/>
    <property type="match status" value="1"/>
</dbReference>
<dbReference type="PANTHER" id="PTHR30489">
    <property type="entry name" value="LIPOPROTEIN-RELEASING SYSTEM TRANSMEMBRANE PROTEIN LOLE"/>
    <property type="match status" value="1"/>
</dbReference>
<gene>
    <name evidence="10" type="ORF">SPIROBIBN47_100125</name>
</gene>
<dbReference type="Pfam" id="PF12704">
    <property type="entry name" value="MacB_PCD"/>
    <property type="match status" value="1"/>
</dbReference>
<sequence length="448" mass="48953">MHQVKNPNIRPLTFVGLRLLFGRPANEQYNDLYRARHSVFWGAVLGIGISLVPLYIVLFVSNGMIQGITDRYLETKTSHLQMSLPFSFDATQRNALTQDVSRMPGIISTSFEVDGIGLAASQNGSTSAQIRGLDGAVLQDKGFNRFISVDEGQMYPNRQNEVVLGRYLARKLEVKTGDSVTLITLRSNDSTNYLPKLAVFRVAGIISSGYRELDANWFIIQSDAALRLLNSATAYAFMGIKISKPYGSDLDRIASEVSRAGQKYGLTSEQGARVRTWREIEKSLFQSFSSTRSVLVLIMVIAIIVAALNLASALTTFVIEHRAEIAIIRSFGVSRTQAALIFLLGGTATGAIGCIAGSLAGIAISIFINQIISGMQAILGFASRLLSADRQTIQLLNPDYYLEHIPITMDWRFVVLILLSGIALSAIASILPAMKSTSIAPAELIRHE</sequence>
<organism evidence="10">
    <name type="scientific">uncultured spirochete</name>
    <dbReference type="NCBI Taxonomy" id="156406"/>
    <lineage>
        <taxon>Bacteria</taxon>
        <taxon>Pseudomonadati</taxon>
        <taxon>Spirochaetota</taxon>
        <taxon>Spirochaetia</taxon>
        <taxon>Spirochaetales</taxon>
        <taxon>environmental samples</taxon>
    </lineage>
</organism>
<dbReference type="GO" id="GO:0044874">
    <property type="term" value="P:lipoprotein localization to outer membrane"/>
    <property type="evidence" value="ECO:0007669"/>
    <property type="project" value="TreeGrafter"/>
</dbReference>
<evidence type="ECO:0000256" key="7">
    <source>
        <dbReference type="SAM" id="Phobius"/>
    </source>
</evidence>
<dbReference type="InterPro" id="IPR025857">
    <property type="entry name" value="MacB_PCD"/>
</dbReference>
<feature type="domain" description="MacB-like periplasmic core" evidence="9">
    <location>
        <begin position="43"/>
        <end position="221"/>
    </location>
</feature>
<evidence type="ECO:0008006" key="11">
    <source>
        <dbReference type="Google" id="ProtNLM"/>
    </source>
</evidence>
<proteinExistence type="inferred from homology"/>
<feature type="domain" description="ABC3 transporter permease C-terminal" evidence="8">
    <location>
        <begin position="297"/>
        <end position="440"/>
    </location>
</feature>
<dbReference type="GO" id="GO:0098797">
    <property type="term" value="C:plasma membrane protein complex"/>
    <property type="evidence" value="ECO:0007669"/>
    <property type="project" value="TreeGrafter"/>
</dbReference>
<evidence type="ECO:0000256" key="6">
    <source>
        <dbReference type="ARBA" id="ARBA00023136"/>
    </source>
</evidence>
<evidence type="ECO:0000259" key="9">
    <source>
        <dbReference type="Pfam" id="PF12704"/>
    </source>
</evidence>
<evidence type="ECO:0000256" key="2">
    <source>
        <dbReference type="ARBA" id="ARBA00005236"/>
    </source>
</evidence>
<keyword evidence="4 7" id="KW-0812">Transmembrane</keyword>
<comment type="similarity">
    <text evidence="2">Belongs to the ABC-4 integral membrane protein family. LolC/E subfamily.</text>
</comment>
<keyword evidence="3" id="KW-1003">Cell membrane</keyword>
<keyword evidence="5 7" id="KW-1133">Transmembrane helix</keyword>
<evidence type="ECO:0000256" key="4">
    <source>
        <dbReference type="ARBA" id="ARBA00022692"/>
    </source>
</evidence>
<dbReference type="PANTHER" id="PTHR30489:SF0">
    <property type="entry name" value="LIPOPROTEIN-RELEASING SYSTEM TRANSMEMBRANE PROTEIN LOLE"/>
    <property type="match status" value="1"/>
</dbReference>
<dbReference type="InterPro" id="IPR051447">
    <property type="entry name" value="Lipoprotein-release_system"/>
</dbReference>
<feature type="transmembrane region" description="Helical" evidence="7">
    <location>
        <begin position="294"/>
        <end position="319"/>
    </location>
</feature>
<keyword evidence="6 7" id="KW-0472">Membrane</keyword>
<dbReference type="EMBL" id="FWDM01000002">
    <property type="protein sequence ID" value="SLM09895.1"/>
    <property type="molecule type" value="Genomic_DNA"/>
</dbReference>
<evidence type="ECO:0000259" key="8">
    <source>
        <dbReference type="Pfam" id="PF02687"/>
    </source>
</evidence>
<reference evidence="10" key="1">
    <citation type="submission" date="2017-02" db="EMBL/GenBank/DDBJ databases">
        <authorList>
            <person name="Regsiter A."/>
            <person name="William W."/>
        </authorList>
    </citation>
    <scope>NUCLEOTIDE SEQUENCE</scope>
    <source>
        <strain evidence="10">Bib</strain>
    </source>
</reference>
<name>A0A3P3XF80_9SPIR</name>
<dbReference type="InterPro" id="IPR003838">
    <property type="entry name" value="ABC3_permease_C"/>
</dbReference>
<feature type="transmembrane region" description="Helical" evidence="7">
    <location>
        <begin position="413"/>
        <end position="434"/>
    </location>
</feature>
<evidence type="ECO:0000313" key="10">
    <source>
        <dbReference type="EMBL" id="SLM09895.1"/>
    </source>
</evidence>